<dbReference type="PANTHER" id="PTHR23389">
    <property type="entry name" value="CHROMOSOME TRANSMISSION FIDELITY FACTOR 18"/>
    <property type="match status" value="1"/>
</dbReference>
<dbReference type="Gene3D" id="1.10.150.20">
    <property type="entry name" value="5' to 3' exonuclease, C-terminal subdomain"/>
    <property type="match status" value="2"/>
</dbReference>
<dbReference type="InterPro" id="IPR004150">
    <property type="entry name" value="NAD_DNA_ligase_OB"/>
</dbReference>
<comment type="catalytic activity">
    <reaction evidence="10 11 12">
        <text>NAD(+) + (deoxyribonucleotide)n-3'-hydroxyl + 5'-phospho-(deoxyribonucleotide)m = (deoxyribonucleotide)n+m + AMP + beta-nicotinamide D-nucleotide.</text>
        <dbReference type="EC" id="6.5.1.2"/>
    </reaction>
</comment>
<dbReference type="InterPro" id="IPR013839">
    <property type="entry name" value="DNAligase_adenylation"/>
</dbReference>
<keyword evidence="7 11" id="KW-0460">Magnesium</keyword>
<keyword evidence="9 11" id="KW-0234">DNA repair</keyword>
<protein>
    <recommendedName>
        <fullName evidence="11 12">DNA ligase</fullName>
        <ecNumber evidence="11 12">6.5.1.2</ecNumber>
    </recommendedName>
    <alternativeName>
        <fullName evidence="11">Polydeoxyribonucleotide synthase [NAD(+)]</fullName>
    </alternativeName>
</protein>
<dbReference type="InterPro" id="IPR001679">
    <property type="entry name" value="DNA_ligase"/>
</dbReference>
<dbReference type="PANTHER" id="PTHR23389:SF9">
    <property type="entry name" value="DNA LIGASE"/>
    <property type="match status" value="1"/>
</dbReference>
<feature type="binding site" evidence="11">
    <location>
        <position position="329"/>
    </location>
    <ligand>
        <name>NAD(+)</name>
        <dbReference type="ChEBI" id="CHEBI:57540"/>
    </ligand>
</feature>
<comment type="caution">
    <text evidence="14">The sequence shown here is derived from an EMBL/GenBank/DDBJ whole genome shotgun (WGS) entry which is preliminary data.</text>
</comment>
<dbReference type="HAMAP" id="MF_01588">
    <property type="entry name" value="DNA_ligase_A"/>
    <property type="match status" value="1"/>
</dbReference>
<dbReference type="SUPFAM" id="SSF52113">
    <property type="entry name" value="BRCT domain"/>
    <property type="match status" value="1"/>
</dbReference>
<dbReference type="InterPro" id="IPR036420">
    <property type="entry name" value="BRCT_dom_sf"/>
</dbReference>
<evidence type="ECO:0000256" key="1">
    <source>
        <dbReference type="ARBA" id="ARBA00004067"/>
    </source>
</evidence>
<keyword evidence="8 11" id="KW-0520">NAD</keyword>
<evidence type="ECO:0000256" key="5">
    <source>
        <dbReference type="ARBA" id="ARBA00022763"/>
    </source>
</evidence>
<dbReference type="Pfam" id="PF03119">
    <property type="entry name" value="DNA_ligase_ZBD"/>
    <property type="match status" value="1"/>
</dbReference>
<evidence type="ECO:0000256" key="11">
    <source>
        <dbReference type="HAMAP-Rule" id="MF_01588"/>
    </source>
</evidence>
<dbReference type="Gene3D" id="2.40.50.140">
    <property type="entry name" value="Nucleic acid-binding proteins"/>
    <property type="match status" value="1"/>
</dbReference>
<dbReference type="Pfam" id="PF12826">
    <property type="entry name" value="HHH_2"/>
    <property type="match status" value="1"/>
</dbReference>
<dbReference type="InterPro" id="IPR013840">
    <property type="entry name" value="DNAligase_N"/>
</dbReference>
<evidence type="ECO:0000256" key="4">
    <source>
        <dbReference type="ARBA" id="ARBA00022723"/>
    </source>
</evidence>
<dbReference type="EC" id="6.5.1.2" evidence="11 12"/>
<evidence type="ECO:0000256" key="7">
    <source>
        <dbReference type="ARBA" id="ARBA00022842"/>
    </source>
</evidence>
<feature type="binding site" evidence="11">
    <location>
        <position position="305"/>
    </location>
    <ligand>
        <name>NAD(+)</name>
        <dbReference type="ChEBI" id="CHEBI:57540"/>
    </ligand>
</feature>
<dbReference type="InterPro" id="IPR041663">
    <property type="entry name" value="DisA/LigA_HHH"/>
</dbReference>
<dbReference type="Pfam" id="PF03120">
    <property type="entry name" value="OB_DNA_ligase"/>
    <property type="match status" value="1"/>
</dbReference>
<evidence type="ECO:0000256" key="2">
    <source>
        <dbReference type="ARBA" id="ARBA00022598"/>
    </source>
</evidence>
<feature type="binding site" evidence="11">
    <location>
        <position position="426"/>
    </location>
    <ligand>
        <name>Zn(2+)</name>
        <dbReference type="ChEBI" id="CHEBI:29105"/>
    </ligand>
</feature>
<comment type="cofactor">
    <cofactor evidence="11">
        <name>Mg(2+)</name>
        <dbReference type="ChEBI" id="CHEBI:18420"/>
    </cofactor>
    <cofactor evidence="11">
        <name>Mn(2+)</name>
        <dbReference type="ChEBI" id="CHEBI:29035"/>
    </cofactor>
</comment>
<name>A0ABW5G2P5_9PSEU</name>
<comment type="function">
    <text evidence="1 11">DNA ligase that catalyzes the formation of phosphodiester linkages between 5'-phosphoryl and 3'-hydroxyl groups in double-stranded DNA using NAD as a coenzyme and as the energy source for the reaction. It is essential for DNA replication and repair of damaged DNA.</text>
</comment>
<proteinExistence type="inferred from homology"/>
<dbReference type="SMART" id="SM00292">
    <property type="entry name" value="BRCT"/>
    <property type="match status" value="1"/>
</dbReference>
<evidence type="ECO:0000313" key="15">
    <source>
        <dbReference type="Proteomes" id="UP001597417"/>
    </source>
</evidence>
<sequence>MDAAAEGTAQDVTDVPADVRERYGALAEEIRGHQFRYYVLDSPTISDGEFDELLHRLEKLEAEFPGLITPDSPTQNVGGTFSTEFAAYDHLERMLSLDNVFDTDELLAWVDRVEREVGGSTQYLCELKIDGLAINLLYERGRLTRALTRGDGRTGEDVTLNVRTLDQVPERLTGTDEFPVPELVEVRGEVFFRVEDFTELNAKLVEAGKPPFANPRNTAAGSLRQKDPRVTRSRRLRMICHGLGRRDGFEPVRQSESYRALAAWGLPVSTHTKVVDTAEGLLEHLRYWGEHRHDAEHEIDGIVVKVDQVALQRRLGTTSRAPRWAIAYKFAPEEATTKLLDIQVNVGRTGRVTPFAVMEPVKVAGSTVAMATLHNAEEVKRKGVLIGDRVVIRKAGDVIPEVLGPVVDVRTGDERRFVMPDRCPECGTELAYQKEGDVDIRCPNARFCPAQRRERLFYLAGRGRFDIEVLGYEAATALVESEVVADEGDIFGLDEEALLGVELFRTKEGGLSANGRKLLANLEAVKDRPLWRVIAALSIRHVGPTAAQALAREFGSLEAIEAAGEEELAGVDGVGPTIAHAVREWFEVDWHREIVEKWRRAGVRMAEERDQSVPRNLEGLSIVVTGSLDGFSRDEAKEAIMARGGKAAGSVSKKTAFVVVGDAPGSKYDKAVQLKVPVLDESGFQVLLDRGPEAAAEVALPAEEAGPAT</sequence>
<dbReference type="SMART" id="SM00278">
    <property type="entry name" value="HhH1"/>
    <property type="match status" value="2"/>
</dbReference>
<dbReference type="Gene3D" id="6.20.10.30">
    <property type="match status" value="1"/>
</dbReference>
<dbReference type="PROSITE" id="PS01055">
    <property type="entry name" value="DNA_LIGASE_N1"/>
    <property type="match status" value="1"/>
</dbReference>
<dbReference type="Pfam" id="PF00533">
    <property type="entry name" value="BRCT"/>
    <property type="match status" value="1"/>
</dbReference>
<dbReference type="Gene3D" id="1.10.287.610">
    <property type="entry name" value="Helix hairpin bin"/>
    <property type="match status" value="1"/>
</dbReference>
<evidence type="ECO:0000256" key="3">
    <source>
        <dbReference type="ARBA" id="ARBA00022705"/>
    </source>
</evidence>
<dbReference type="PROSITE" id="PS50172">
    <property type="entry name" value="BRCT"/>
    <property type="match status" value="1"/>
</dbReference>
<dbReference type="InterPro" id="IPR001357">
    <property type="entry name" value="BRCT_dom"/>
</dbReference>
<dbReference type="PIRSF" id="PIRSF001604">
    <property type="entry name" value="LigA"/>
    <property type="match status" value="1"/>
</dbReference>
<dbReference type="SUPFAM" id="SSF56091">
    <property type="entry name" value="DNA ligase/mRNA capping enzyme, catalytic domain"/>
    <property type="match status" value="1"/>
</dbReference>
<feature type="domain" description="BRCT" evidence="13">
    <location>
        <begin position="612"/>
        <end position="682"/>
    </location>
</feature>
<dbReference type="SUPFAM" id="SSF50249">
    <property type="entry name" value="Nucleic acid-binding proteins"/>
    <property type="match status" value="1"/>
</dbReference>
<dbReference type="RefSeq" id="WP_378270083.1">
    <property type="nucleotide sequence ID" value="NZ_JBHUKR010000021.1"/>
</dbReference>
<gene>
    <name evidence="11 14" type="primary">ligA</name>
    <name evidence="14" type="ORF">ACFSXZ_33075</name>
</gene>
<feature type="binding site" evidence="11">
    <location>
        <position position="189"/>
    </location>
    <ligand>
        <name>NAD(+)</name>
        <dbReference type="ChEBI" id="CHEBI:57540"/>
    </ligand>
</feature>
<dbReference type="CDD" id="cd00114">
    <property type="entry name" value="LIGANc"/>
    <property type="match status" value="1"/>
</dbReference>
<dbReference type="PROSITE" id="PS01056">
    <property type="entry name" value="DNA_LIGASE_N2"/>
    <property type="match status" value="1"/>
</dbReference>
<dbReference type="InterPro" id="IPR003583">
    <property type="entry name" value="Hlx-hairpin-Hlx_DNA-bd_motif"/>
</dbReference>
<evidence type="ECO:0000256" key="12">
    <source>
        <dbReference type="RuleBase" id="RU000618"/>
    </source>
</evidence>
<dbReference type="InterPro" id="IPR004149">
    <property type="entry name" value="Znf_DNAligase_C4"/>
</dbReference>
<dbReference type="Gene3D" id="3.30.470.30">
    <property type="entry name" value="DNA ligase/mRNA capping enzyme"/>
    <property type="match status" value="1"/>
</dbReference>
<dbReference type="SMART" id="SM00532">
    <property type="entry name" value="LIGANc"/>
    <property type="match status" value="1"/>
</dbReference>
<organism evidence="14 15">
    <name type="scientific">Amycolatopsis pigmentata</name>
    <dbReference type="NCBI Taxonomy" id="450801"/>
    <lineage>
        <taxon>Bacteria</taxon>
        <taxon>Bacillati</taxon>
        <taxon>Actinomycetota</taxon>
        <taxon>Actinomycetes</taxon>
        <taxon>Pseudonocardiales</taxon>
        <taxon>Pseudonocardiaceae</taxon>
        <taxon>Amycolatopsis</taxon>
    </lineage>
</organism>
<dbReference type="NCBIfam" id="NF005932">
    <property type="entry name" value="PRK07956.1"/>
    <property type="match status" value="1"/>
</dbReference>
<reference evidence="15" key="1">
    <citation type="journal article" date="2019" name="Int. J. Syst. Evol. Microbiol.">
        <title>The Global Catalogue of Microorganisms (GCM) 10K type strain sequencing project: providing services to taxonomists for standard genome sequencing and annotation.</title>
        <authorList>
            <consortium name="The Broad Institute Genomics Platform"/>
            <consortium name="The Broad Institute Genome Sequencing Center for Infectious Disease"/>
            <person name="Wu L."/>
            <person name="Ma J."/>
        </authorList>
    </citation>
    <scope>NUCLEOTIDE SEQUENCE [LARGE SCALE GENOMIC DNA]</scope>
    <source>
        <strain evidence="15">CGMCC 4.7645</strain>
    </source>
</reference>
<feature type="active site" description="N6-AMP-lysine intermediate" evidence="11">
    <location>
        <position position="128"/>
    </location>
</feature>
<feature type="binding site" evidence="11">
    <location>
        <position position="423"/>
    </location>
    <ligand>
        <name>Zn(2+)</name>
        <dbReference type="ChEBI" id="CHEBI:29105"/>
    </ligand>
</feature>
<keyword evidence="5 11" id="KW-0227">DNA damage</keyword>
<keyword evidence="3 11" id="KW-0235">DNA replication</keyword>
<dbReference type="InterPro" id="IPR012340">
    <property type="entry name" value="NA-bd_OB-fold"/>
</dbReference>
<evidence type="ECO:0000256" key="9">
    <source>
        <dbReference type="ARBA" id="ARBA00023204"/>
    </source>
</evidence>
<evidence type="ECO:0000313" key="14">
    <source>
        <dbReference type="EMBL" id="MFD2421174.1"/>
    </source>
</evidence>
<dbReference type="Gene3D" id="3.40.50.10190">
    <property type="entry name" value="BRCT domain"/>
    <property type="match status" value="1"/>
</dbReference>
<keyword evidence="15" id="KW-1185">Reference proteome</keyword>
<keyword evidence="6 11" id="KW-0862">Zinc</keyword>
<feature type="binding site" evidence="11">
    <location>
        <begin position="47"/>
        <end position="51"/>
    </location>
    <ligand>
        <name>NAD(+)</name>
        <dbReference type="ChEBI" id="CHEBI:57540"/>
    </ligand>
</feature>
<evidence type="ECO:0000256" key="10">
    <source>
        <dbReference type="ARBA" id="ARBA00034005"/>
    </source>
</evidence>
<evidence type="ECO:0000259" key="13">
    <source>
        <dbReference type="PROSITE" id="PS50172"/>
    </source>
</evidence>
<feature type="binding site" evidence="11">
    <location>
        <position position="149"/>
    </location>
    <ligand>
        <name>NAD(+)</name>
        <dbReference type="ChEBI" id="CHEBI:57540"/>
    </ligand>
</feature>
<dbReference type="CDD" id="cd17748">
    <property type="entry name" value="BRCT_DNA_ligase_like"/>
    <property type="match status" value="1"/>
</dbReference>
<keyword evidence="11" id="KW-0464">Manganese</keyword>
<dbReference type="Proteomes" id="UP001597417">
    <property type="component" value="Unassembled WGS sequence"/>
</dbReference>
<feature type="binding site" evidence="11">
    <location>
        <position position="442"/>
    </location>
    <ligand>
        <name>Zn(2+)</name>
        <dbReference type="ChEBI" id="CHEBI:29105"/>
    </ligand>
</feature>
<dbReference type="InterPro" id="IPR033136">
    <property type="entry name" value="DNA_ligase_CS"/>
</dbReference>
<dbReference type="InterPro" id="IPR010994">
    <property type="entry name" value="RuvA_2-like"/>
</dbReference>
<feature type="binding site" evidence="11">
    <location>
        <position position="126"/>
    </location>
    <ligand>
        <name>NAD(+)</name>
        <dbReference type="ChEBI" id="CHEBI:57540"/>
    </ligand>
</feature>
<dbReference type="SUPFAM" id="SSF47781">
    <property type="entry name" value="RuvA domain 2-like"/>
    <property type="match status" value="1"/>
</dbReference>
<feature type="binding site" evidence="11">
    <location>
        <begin position="96"/>
        <end position="97"/>
    </location>
    <ligand>
        <name>NAD(+)</name>
        <dbReference type="ChEBI" id="CHEBI:57540"/>
    </ligand>
</feature>
<comment type="similarity">
    <text evidence="11">Belongs to the NAD-dependent DNA ligase family. LigA subfamily.</text>
</comment>
<dbReference type="EMBL" id="JBHUKR010000021">
    <property type="protein sequence ID" value="MFD2421174.1"/>
    <property type="molecule type" value="Genomic_DNA"/>
</dbReference>
<dbReference type="InterPro" id="IPR018239">
    <property type="entry name" value="DNA_ligase_AS"/>
</dbReference>
<dbReference type="NCBIfam" id="TIGR00575">
    <property type="entry name" value="dnlj"/>
    <property type="match status" value="1"/>
</dbReference>
<keyword evidence="4 11" id="KW-0479">Metal-binding</keyword>
<evidence type="ECO:0000256" key="8">
    <source>
        <dbReference type="ARBA" id="ARBA00023027"/>
    </source>
</evidence>
<accession>A0ABW5G2P5</accession>
<keyword evidence="2 11" id="KW-0436">Ligase</keyword>
<dbReference type="Pfam" id="PF01653">
    <property type="entry name" value="DNA_ligase_aden"/>
    <property type="match status" value="1"/>
</dbReference>
<evidence type="ECO:0000256" key="6">
    <source>
        <dbReference type="ARBA" id="ARBA00022833"/>
    </source>
</evidence>
<dbReference type="GO" id="GO:0003911">
    <property type="term" value="F:DNA ligase (NAD+) activity"/>
    <property type="evidence" value="ECO:0007669"/>
    <property type="project" value="UniProtKB-EC"/>
</dbReference>
<feature type="binding site" evidence="11">
    <location>
        <position position="448"/>
    </location>
    <ligand>
        <name>Zn(2+)</name>
        <dbReference type="ChEBI" id="CHEBI:29105"/>
    </ligand>
</feature>